<dbReference type="InterPro" id="IPR027291">
    <property type="entry name" value="Glyco_hydro_38_N_sf"/>
</dbReference>
<dbReference type="Gene3D" id="3.20.110.10">
    <property type="entry name" value="Glycoside hydrolase 38, N terminal domain"/>
    <property type="match status" value="1"/>
</dbReference>
<dbReference type="GO" id="GO:0004559">
    <property type="term" value="F:alpha-mannosidase activity"/>
    <property type="evidence" value="ECO:0007669"/>
    <property type="project" value="InterPro"/>
</dbReference>
<gene>
    <name evidence="2" type="ORF">CUNI_LOCUS16988</name>
</gene>
<dbReference type="PANTHER" id="PTHR11607">
    <property type="entry name" value="ALPHA-MANNOSIDASE"/>
    <property type="match status" value="1"/>
</dbReference>
<accession>A0A8S3ZU17</accession>
<keyword evidence="3" id="KW-1185">Reference proteome</keyword>
<organism evidence="2 3">
    <name type="scientific">Candidula unifasciata</name>
    <dbReference type="NCBI Taxonomy" id="100452"/>
    <lineage>
        <taxon>Eukaryota</taxon>
        <taxon>Metazoa</taxon>
        <taxon>Spiralia</taxon>
        <taxon>Lophotrochozoa</taxon>
        <taxon>Mollusca</taxon>
        <taxon>Gastropoda</taxon>
        <taxon>Heterobranchia</taxon>
        <taxon>Euthyneura</taxon>
        <taxon>Panpulmonata</taxon>
        <taxon>Eupulmonata</taxon>
        <taxon>Stylommatophora</taxon>
        <taxon>Helicina</taxon>
        <taxon>Helicoidea</taxon>
        <taxon>Geomitridae</taxon>
        <taxon>Candidula</taxon>
    </lineage>
</organism>
<reference evidence="2" key="1">
    <citation type="submission" date="2021-04" db="EMBL/GenBank/DDBJ databases">
        <authorList>
            <consortium name="Molecular Ecology Group"/>
        </authorList>
    </citation>
    <scope>NUCLEOTIDE SEQUENCE</scope>
</reference>
<feature type="non-terminal residue" evidence="2">
    <location>
        <position position="1"/>
    </location>
</feature>
<dbReference type="InterPro" id="IPR000602">
    <property type="entry name" value="Glyco_hydro_38_N"/>
</dbReference>
<dbReference type="EMBL" id="CAJHNH020004646">
    <property type="protein sequence ID" value="CAG5131430.1"/>
    <property type="molecule type" value="Genomic_DNA"/>
</dbReference>
<comment type="caution">
    <text evidence="2">The sequence shown here is derived from an EMBL/GenBank/DDBJ whole genome shotgun (WGS) entry which is preliminary data.</text>
</comment>
<feature type="domain" description="Glycoside hydrolase family 38 N-terminal" evidence="1">
    <location>
        <begin position="11"/>
        <end position="218"/>
    </location>
</feature>
<evidence type="ECO:0000313" key="3">
    <source>
        <dbReference type="Proteomes" id="UP000678393"/>
    </source>
</evidence>
<dbReference type="InterPro" id="IPR050843">
    <property type="entry name" value="Glycosyl_Hydrlase_38"/>
</dbReference>
<dbReference type="GO" id="GO:0005764">
    <property type="term" value="C:lysosome"/>
    <property type="evidence" value="ECO:0007669"/>
    <property type="project" value="TreeGrafter"/>
</dbReference>
<dbReference type="AlphaFoldDB" id="A0A8S3ZU17"/>
<dbReference type="GO" id="GO:0006013">
    <property type="term" value="P:mannose metabolic process"/>
    <property type="evidence" value="ECO:0007669"/>
    <property type="project" value="InterPro"/>
</dbReference>
<evidence type="ECO:0000313" key="2">
    <source>
        <dbReference type="EMBL" id="CAG5131430.1"/>
    </source>
</evidence>
<dbReference type="OrthoDB" id="2016903at2759"/>
<dbReference type="InterPro" id="IPR011330">
    <property type="entry name" value="Glyco_hydro/deAcase_b/a-brl"/>
</dbReference>
<dbReference type="Pfam" id="PF01074">
    <property type="entry name" value="Glyco_hydro_38N"/>
    <property type="match status" value="1"/>
</dbReference>
<protein>
    <recommendedName>
        <fullName evidence="1">Glycoside hydrolase family 38 N-terminal domain-containing protein</fullName>
    </recommendedName>
</protein>
<dbReference type="SUPFAM" id="SSF88713">
    <property type="entry name" value="Glycoside hydrolase/deacetylase"/>
    <property type="match status" value="1"/>
</dbReference>
<proteinExistence type="predicted"/>
<evidence type="ECO:0000259" key="1">
    <source>
        <dbReference type="Pfam" id="PF01074"/>
    </source>
</evidence>
<dbReference type="PANTHER" id="PTHR11607:SF3">
    <property type="entry name" value="LYSOSOMAL ALPHA-MANNOSIDASE"/>
    <property type="match status" value="1"/>
</dbReference>
<name>A0A8S3ZU17_9EUPU</name>
<sequence>NCPAIDESMINVHLVPHSHIDVGWLKTVDEYYTGDNPSSVPTVGCVRCTLNTTITELLKDATRRFIFIEMKYFSRFWDEADGKLREQIRQLIKERRLEIVNGGWVMSDAGVTMYNDIIDQHTLGFDFIRDTFGSCAQSRTGWHVDQFGHSREHASVFTQMGYDSLFIGRIDFQDLANRKLKQHLELVWKTSPRNLGDRATLFVQTTYDGYYAPAEYVFDNKQIQVDPNVQERSAYNLVRLLQER</sequence>
<dbReference type="Proteomes" id="UP000678393">
    <property type="component" value="Unassembled WGS sequence"/>
</dbReference>
<feature type="non-terminal residue" evidence="2">
    <location>
        <position position="244"/>
    </location>
</feature>